<gene>
    <name evidence="1" type="ORF">H3146_24585</name>
</gene>
<dbReference type="EMBL" id="JABJWZ010000375">
    <property type="protein sequence ID" value="MBB1256504.1"/>
    <property type="molecule type" value="Genomic_DNA"/>
</dbReference>
<comment type="caution">
    <text evidence="1">The sequence shown here is derived from an EMBL/GenBank/DDBJ whole genome shotgun (WGS) entry which is preliminary data.</text>
</comment>
<proteinExistence type="predicted"/>
<evidence type="ECO:0000313" key="2">
    <source>
        <dbReference type="Proteomes" id="UP000525686"/>
    </source>
</evidence>
<organism evidence="1 2">
    <name type="scientific">Streptomyces alkaliterrae</name>
    <dbReference type="NCBI Taxonomy" id="2213162"/>
    <lineage>
        <taxon>Bacteria</taxon>
        <taxon>Bacillati</taxon>
        <taxon>Actinomycetota</taxon>
        <taxon>Actinomycetes</taxon>
        <taxon>Kitasatosporales</taxon>
        <taxon>Streptomycetaceae</taxon>
        <taxon>Streptomyces</taxon>
    </lineage>
</organism>
<sequence length="49" mass="4909">PPAEARPSPASPTDAPALTVGAAADFAVRASDGRCLATVLGGRLLHRAR</sequence>
<name>A0A7W3WQ73_9ACTN</name>
<reference evidence="2" key="1">
    <citation type="submission" date="2020-05" db="EMBL/GenBank/DDBJ databases">
        <title>Classification of alakaliphilic streptomycetes isolated from an alkaline soil next to Lonar Crater, India and a proposal for the recognition of Streptomyces alkaliterrae sp. nov.</title>
        <authorList>
            <person name="Golinska P."/>
        </authorList>
    </citation>
    <scope>NUCLEOTIDE SEQUENCE [LARGE SCALE GENOMIC DNA]</scope>
    <source>
        <strain evidence="2">OF3</strain>
    </source>
</reference>
<feature type="non-terminal residue" evidence="1">
    <location>
        <position position="1"/>
    </location>
</feature>
<evidence type="ECO:0000313" key="1">
    <source>
        <dbReference type="EMBL" id="MBB1256504.1"/>
    </source>
</evidence>
<dbReference type="Proteomes" id="UP000525686">
    <property type="component" value="Unassembled WGS sequence"/>
</dbReference>
<protein>
    <submittedName>
        <fullName evidence="1">Uncharacterized protein</fullName>
    </submittedName>
</protein>
<accession>A0A7W3WQ73</accession>
<dbReference type="AlphaFoldDB" id="A0A7W3WQ73"/>